<evidence type="ECO:0000259" key="4">
    <source>
        <dbReference type="Pfam" id="PF08386"/>
    </source>
</evidence>
<dbReference type="Gene3D" id="3.40.50.1820">
    <property type="entry name" value="alpha/beta hydrolase"/>
    <property type="match status" value="1"/>
</dbReference>
<dbReference type="InterPro" id="IPR000073">
    <property type="entry name" value="AB_hydrolase_1"/>
</dbReference>
<dbReference type="RefSeq" id="WP_105942264.1">
    <property type="nucleotide sequence ID" value="NZ_CP027433.1"/>
</dbReference>
<gene>
    <name evidence="5" type="ORF">C6V83_09860</name>
</gene>
<evidence type="ECO:0000259" key="3">
    <source>
        <dbReference type="Pfam" id="PF00561"/>
    </source>
</evidence>
<dbReference type="SUPFAM" id="SSF53474">
    <property type="entry name" value="alpha/beta-Hydrolases"/>
    <property type="match status" value="1"/>
</dbReference>
<proteinExistence type="predicted"/>
<dbReference type="InterPro" id="IPR013595">
    <property type="entry name" value="Pept_S33_TAP-like_C"/>
</dbReference>
<dbReference type="InterPro" id="IPR029058">
    <property type="entry name" value="AB_hydrolase_fold"/>
</dbReference>
<evidence type="ECO:0000256" key="2">
    <source>
        <dbReference type="SAM" id="SignalP"/>
    </source>
</evidence>
<organism evidence="5 6">
    <name type="scientific">Gordonia iterans</name>
    <dbReference type="NCBI Taxonomy" id="1004901"/>
    <lineage>
        <taxon>Bacteria</taxon>
        <taxon>Bacillati</taxon>
        <taxon>Actinomycetota</taxon>
        <taxon>Actinomycetes</taxon>
        <taxon>Mycobacteriales</taxon>
        <taxon>Gordoniaceae</taxon>
        <taxon>Gordonia</taxon>
    </lineage>
</organism>
<feature type="region of interest" description="Disordered" evidence="1">
    <location>
        <begin position="30"/>
        <end position="58"/>
    </location>
</feature>
<dbReference type="GO" id="GO:0016787">
    <property type="term" value="F:hydrolase activity"/>
    <property type="evidence" value="ECO:0007669"/>
    <property type="project" value="UniProtKB-KW"/>
</dbReference>
<dbReference type="PROSITE" id="PS51257">
    <property type="entry name" value="PROKAR_LIPOPROTEIN"/>
    <property type="match status" value="1"/>
</dbReference>
<feature type="domain" description="AB hydrolase-1" evidence="3">
    <location>
        <begin position="146"/>
        <end position="289"/>
    </location>
</feature>
<keyword evidence="2" id="KW-0732">Signal</keyword>
<sequence>MPLRPPRFRLLTVLATALLLATGCTAGPVAGPDIVRGDDSGGGDQPDDTLPGLSAPQRDLDYRSCGDQLARTYGAPAPDGVELECASYDSPVDPAAPDGATISIAVVRVKLDSTPADAAPLVLTTGNDLPTSRLALNLGGDAAKPLLEKHPLVLVDSRGLGESGTVDCLTRAQRAVFADDAASGTRDVAARTTVLATAARQGADICNDTLSPHQLNFASRDAAADLEQLRSRWEVDRIGLVGVGSGSSVALAYLGAHPDRVGRLILDSPTGFNVQAPQAAAARAAGVQNSLAAFADRCANLGCSLGPDGAATLDRVVGAGASGSLPGLSDTSILTAITTTLALGDTDPDGLKRLSTAITEADEGNSAPLTRMLRESSPLRNSDGQQVAHCNNMVGRPGISEVPDLARKWAADAPMTANTAALSLARCDGWGVAETAAAPSSFPVPPLVLLGQNDPINGLKSAEGIIPLLITAGAEQTTVSWDGLGYSVLSRSDCAAALVVEYLGDRKLGSPAERACPA</sequence>
<feature type="signal peptide" evidence="2">
    <location>
        <begin position="1"/>
        <end position="26"/>
    </location>
</feature>
<evidence type="ECO:0000313" key="5">
    <source>
        <dbReference type="EMBL" id="AVM00536.1"/>
    </source>
</evidence>
<dbReference type="AlphaFoldDB" id="A0A2S0KFV1"/>
<keyword evidence="6" id="KW-1185">Reference proteome</keyword>
<dbReference type="OrthoDB" id="5166357at2"/>
<protein>
    <submittedName>
        <fullName evidence="5">Hydrolase</fullName>
    </submittedName>
</protein>
<dbReference type="Pfam" id="PF00561">
    <property type="entry name" value="Abhydrolase_1"/>
    <property type="match status" value="1"/>
</dbReference>
<dbReference type="KEGG" id="git:C6V83_09860"/>
<reference evidence="5 6" key="1">
    <citation type="submission" date="2018-03" db="EMBL/GenBank/DDBJ databases">
        <title>Characteristics and genome of n-alkane degrading marine bacteria Gordonia iterans isolated from crude oil contaminated in Tae-an, South Korea.</title>
        <authorList>
            <person name="Lee S.-S."/>
            <person name="Kim H."/>
        </authorList>
    </citation>
    <scope>NUCLEOTIDE SEQUENCE [LARGE SCALE GENOMIC DNA]</scope>
    <source>
        <strain evidence="5 6">Co17</strain>
    </source>
</reference>
<dbReference type="Pfam" id="PF08386">
    <property type="entry name" value="Abhydrolase_4"/>
    <property type="match status" value="1"/>
</dbReference>
<keyword evidence="5" id="KW-0378">Hydrolase</keyword>
<feature type="chain" id="PRO_5015645570" evidence="2">
    <location>
        <begin position="27"/>
        <end position="518"/>
    </location>
</feature>
<evidence type="ECO:0000313" key="6">
    <source>
        <dbReference type="Proteomes" id="UP000239814"/>
    </source>
</evidence>
<dbReference type="Proteomes" id="UP000239814">
    <property type="component" value="Chromosome"/>
</dbReference>
<dbReference type="EMBL" id="CP027433">
    <property type="protein sequence ID" value="AVM00536.1"/>
    <property type="molecule type" value="Genomic_DNA"/>
</dbReference>
<feature type="domain" description="Peptidase S33 tripeptidyl aminopeptidase-like C-terminal" evidence="4">
    <location>
        <begin position="414"/>
        <end position="508"/>
    </location>
</feature>
<name>A0A2S0KFV1_9ACTN</name>
<evidence type="ECO:0000256" key="1">
    <source>
        <dbReference type="SAM" id="MobiDB-lite"/>
    </source>
</evidence>
<accession>A0A2S0KFV1</accession>